<dbReference type="Proteomes" id="UP001272137">
    <property type="component" value="Unassembled WGS sequence"/>
</dbReference>
<sequence length="40" mass="4243">MNRGACRRSPGGPRLRDARRWPAVGGRGGDPGAFGEGFPF</sequence>
<feature type="compositionally biased region" description="Gly residues" evidence="1">
    <location>
        <begin position="25"/>
        <end position="40"/>
    </location>
</feature>
<proteinExistence type="predicted"/>
<feature type="region of interest" description="Disordered" evidence="1">
    <location>
        <begin position="1"/>
        <end position="40"/>
    </location>
</feature>
<reference evidence="2" key="1">
    <citation type="submission" date="2018-08" db="EMBL/GenBank/DDBJ databases">
        <title>Identification of Burkholderia cepacia strains that express a Burkholderia pseudomallei-like capsular polysaccharide.</title>
        <authorList>
            <person name="Burtnick M.N."/>
            <person name="Vongsouvath M."/>
            <person name="Newton P."/>
            <person name="Wuthiekanun V."/>
            <person name="Limmathurotsakul D."/>
            <person name="Brett P.J."/>
            <person name="Chantratita N."/>
            <person name="Dance D.A."/>
        </authorList>
    </citation>
    <scope>NUCLEOTIDE SEQUENCE</scope>
    <source>
        <strain evidence="2">SBXCC001</strain>
    </source>
</reference>
<dbReference type="EMBL" id="QXCT01000002">
    <property type="protein sequence ID" value="MDW9256413.1"/>
    <property type="molecule type" value="Genomic_DNA"/>
</dbReference>
<organism evidence="2 3">
    <name type="scientific">Burkholderia thailandensis</name>
    <dbReference type="NCBI Taxonomy" id="57975"/>
    <lineage>
        <taxon>Bacteria</taxon>
        <taxon>Pseudomonadati</taxon>
        <taxon>Pseudomonadota</taxon>
        <taxon>Betaproteobacteria</taxon>
        <taxon>Burkholderiales</taxon>
        <taxon>Burkholderiaceae</taxon>
        <taxon>Burkholderia</taxon>
        <taxon>pseudomallei group</taxon>
    </lineage>
</organism>
<accession>A0AAW9D3D3</accession>
<gene>
    <name evidence="2" type="ORF">C7S16_3643</name>
</gene>
<comment type="caution">
    <text evidence="2">The sequence shown here is derived from an EMBL/GenBank/DDBJ whole genome shotgun (WGS) entry which is preliminary data.</text>
</comment>
<evidence type="ECO:0000313" key="3">
    <source>
        <dbReference type="Proteomes" id="UP001272137"/>
    </source>
</evidence>
<evidence type="ECO:0000313" key="2">
    <source>
        <dbReference type="EMBL" id="MDW9256413.1"/>
    </source>
</evidence>
<evidence type="ECO:0000256" key="1">
    <source>
        <dbReference type="SAM" id="MobiDB-lite"/>
    </source>
</evidence>
<name>A0AAW9D3D3_BURTH</name>
<protein>
    <submittedName>
        <fullName evidence="2">Uncharacterized protein</fullName>
    </submittedName>
</protein>
<dbReference type="AlphaFoldDB" id="A0AAW9D3D3"/>